<name>A0A2G9RDJ6_AQUCT</name>
<proteinExistence type="predicted"/>
<sequence>MAIHTGPPVPSVAYQCPPVPPMSAQCRLSMPISAAYQCRISVPIVSATLSVKEKTCLFTTFF</sequence>
<organism evidence="1 2">
    <name type="scientific">Aquarana catesbeiana</name>
    <name type="common">American bullfrog</name>
    <name type="synonym">Rana catesbeiana</name>
    <dbReference type="NCBI Taxonomy" id="8400"/>
    <lineage>
        <taxon>Eukaryota</taxon>
        <taxon>Metazoa</taxon>
        <taxon>Chordata</taxon>
        <taxon>Craniata</taxon>
        <taxon>Vertebrata</taxon>
        <taxon>Euteleostomi</taxon>
        <taxon>Amphibia</taxon>
        <taxon>Batrachia</taxon>
        <taxon>Anura</taxon>
        <taxon>Neobatrachia</taxon>
        <taxon>Ranoidea</taxon>
        <taxon>Ranidae</taxon>
        <taxon>Aquarana</taxon>
    </lineage>
</organism>
<dbReference type="AlphaFoldDB" id="A0A2G9RDJ6"/>
<reference evidence="2" key="1">
    <citation type="journal article" date="2017" name="Nat. Commun.">
        <title>The North American bullfrog draft genome provides insight into hormonal regulation of long noncoding RNA.</title>
        <authorList>
            <person name="Hammond S.A."/>
            <person name="Warren R.L."/>
            <person name="Vandervalk B.P."/>
            <person name="Kucuk E."/>
            <person name="Khan H."/>
            <person name="Gibb E.A."/>
            <person name="Pandoh P."/>
            <person name="Kirk H."/>
            <person name="Zhao Y."/>
            <person name="Jones M."/>
            <person name="Mungall A.J."/>
            <person name="Coope R."/>
            <person name="Pleasance S."/>
            <person name="Moore R.A."/>
            <person name="Holt R.A."/>
            <person name="Round J.M."/>
            <person name="Ohora S."/>
            <person name="Walle B.V."/>
            <person name="Veldhoen N."/>
            <person name="Helbing C.C."/>
            <person name="Birol I."/>
        </authorList>
    </citation>
    <scope>NUCLEOTIDE SEQUENCE [LARGE SCALE GENOMIC DNA]</scope>
</reference>
<evidence type="ECO:0000313" key="1">
    <source>
        <dbReference type="EMBL" id="PIO25914.1"/>
    </source>
</evidence>
<dbReference type="EMBL" id="KV946695">
    <property type="protein sequence ID" value="PIO25914.1"/>
    <property type="molecule type" value="Genomic_DNA"/>
</dbReference>
<protein>
    <submittedName>
        <fullName evidence="1">Uncharacterized protein</fullName>
    </submittedName>
</protein>
<evidence type="ECO:0000313" key="2">
    <source>
        <dbReference type="Proteomes" id="UP000228934"/>
    </source>
</evidence>
<accession>A0A2G9RDJ6</accession>
<gene>
    <name evidence="1" type="ORF">AB205_0087880</name>
</gene>
<dbReference type="Proteomes" id="UP000228934">
    <property type="component" value="Unassembled WGS sequence"/>
</dbReference>
<keyword evidence="2" id="KW-1185">Reference proteome</keyword>